<dbReference type="Proteomes" id="UP001206925">
    <property type="component" value="Unassembled WGS sequence"/>
</dbReference>
<keyword evidence="2" id="KW-0378">Hydrolase</keyword>
<comment type="caution">
    <text evidence="4">The sequence shown here is derived from an EMBL/GenBank/DDBJ whole genome shotgun (WGS) entry which is preliminary data.</text>
</comment>
<name>A0AAD5BXZ9_AMBAR</name>
<dbReference type="PANTHER" id="PTHR10353:SF246">
    <property type="entry name" value="3-ALPHA-(S)-STRICTOSIDINE BETA-GLUCOSIDASE"/>
    <property type="match status" value="1"/>
</dbReference>
<dbReference type="PANTHER" id="PTHR10353">
    <property type="entry name" value="GLYCOSYL HYDROLASE"/>
    <property type="match status" value="1"/>
</dbReference>
<organism evidence="4 5">
    <name type="scientific">Ambrosia artemisiifolia</name>
    <name type="common">Common ragweed</name>
    <dbReference type="NCBI Taxonomy" id="4212"/>
    <lineage>
        <taxon>Eukaryota</taxon>
        <taxon>Viridiplantae</taxon>
        <taxon>Streptophyta</taxon>
        <taxon>Embryophyta</taxon>
        <taxon>Tracheophyta</taxon>
        <taxon>Spermatophyta</taxon>
        <taxon>Magnoliopsida</taxon>
        <taxon>eudicotyledons</taxon>
        <taxon>Gunneridae</taxon>
        <taxon>Pentapetalae</taxon>
        <taxon>asterids</taxon>
        <taxon>campanulids</taxon>
        <taxon>Asterales</taxon>
        <taxon>Asteraceae</taxon>
        <taxon>Asteroideae</taxon>
        <taxon>Heliantheae alliance</taxon>
        <taxon>Heliantheae</taxon>
        <taxon>Ambrosia</taxon>
    </lineage>
</organism>
<proteinExistence type="inferred from homology"/>
<evidence type="ECO:0000313" key="4">
    <source>
        <dbReference type="EMBL" id="KAI7731776.1"/>
    </source>
</evidence>
<reference evidence="4" key="1">
    <citation type="submission" date="2022-06" db="EMBL/GenBank/DDBJ databases">
        <title>Uncovering the hologenomic basis of an extraordinary plant invasion.</title>
        <authorList>
            <person name="Bieker V.C."/>
            <person name="Martin M.D."/>
            <person name="Gilbert T."/>
            <person name="Hodgins K."/>
            <person name="Battlay P."/>
            <person name="Petersen B."/>
            <person name="Wilson J."/>
        </authorList>
    </citation>
    <scope>NUCLEOTIDE SEQUENCE</scope>
    <source>
        <strain evidence="4">AA19_3_7</strain>
        <tissue evidence="4">Leaf</tissue>
    </source>
</reference>
<dbReference type="FunFam" id="3.20.20.80:FF:000041">
    <property type="entry name" value="Beta-glucosidase 7"/>
    <property type="match status" value="1"/>
</dbReference>
<dbReference type="PRINTS" id="PR00131">
    <property type="entry name" value="GLHYDRLASE1"/>
</dbReference>
<accession>A0AAD5BXZ9</accession>
<protein>
    <submittedName>
        <fullName evidence="4">Uncharacterized protein</fullName>
    </submittedName>
</protein>
<gene>
    <name evidence="4" type="ORF">M8C21_009171</name>
</gene>
<dbReference type="InterPro" id="IPR033132">
    <property type="entry name" value="GH_1_N_CS"/>
</dbReference>
<dbReference type="GO" id="GO:0008422">
    <property type="term" value="F:beta-glucosidase activity"/>
    <property type="evidence" value="ECO:0007669"/>
    <property type="project" value="TreeGrafter"/>
</dbReference>
<evidence type="ECO:0000256" key="3">
    <source>
        <dbReference type="RuleBase" id="RU003690"/>
    </source>
</evidence>
<dbReference type="InterPro" id="IPR017853">
    <property type="entry name" value="GH"/>
</dbReference>
<dbReference type="InterPro" id="IPR001360">
    <property type="entry name" value="Glyco_hydro_1"/>
</dbReference>
<dbReference type="Gene3D" id="3.20.20.80">
    <property type="entry name" value="Glycosidases"/>
    <property type="match status" value="1"/>
</dbReference>
<evidence type="ECO:0000256" key="1">
    <source>
        <dbReference type="ARBA" id="ARBA00010838"/>
    </source>
</evidence>
<keyword evidence="5" id="KW-1185">Reference proteome</keyword>
<dbReference type="Pfam" id="PF00232">
    <property type="entry name" value="Glyco_hydro_1"/>
    <property type="match status" value="1"/>
</dbReference>
<evidence type="ECO:0000256" key="2">
    <source>
        <dbReference type="ARBA" id="ARBA00022801"/>
    </source>
</evidence>
<dbReference type="EMBL" id="JAMZMK010010387">
    <property type="protein sequence ID" value="KAI7731776.1"/>
    <property type="molecule type" value="Genomic_DNA"/>
</dbReference>
<dbReference type="AlphaFoldDB" id="A0AAD5BXZ9"/>
<comment type="similarity">
    <text evidence="1 3">Belongs to the glycosyl hydrolase 1 family.</text>
</comment>
<sequence>MAGETNSDFINDRDHVSDVKRTDFPDDFVFGVGSSAYQIEGGWRAHGKGLSICDTFSLRYPDKTGGANGCHSVDHYSRLKEDVQLLKKMGVNSYRFSISWSRILPGGKVSMCKSMEGIAYYNKLIDELLANDIEPFVTLFHWDTPNALEEEYKGFLSTKIVDDFVNYADICFWEFGDRVKNWVTVNEPYTFIYAGYVQGIIAPGRGGENQEGDPQVEPYRVAYNLLNSHAAAYRLYEENYKPFQKGKVGITLNCKYFRPYRGPTHQQDILAVDHAYDFMLGWFLEPLTKGSWPEDMQRFASAPTPDYPNGRVLPKFSIAECKNITGSYDFLGVNYYNAMFAQYQHPSDEISDRYSIDCHYKQLVQDPEGCYVGEPPFEGSEFFHCPEQFMKLLVHIKNKYNISKDIVITENGSPEKVDPGKTYEQVREDNFRINYIKQHLKAIQEARLNNVNVKGYFVWSFMDSFEWRYGYNLRFGMIYVDYKNDLQRYPKKSALWFRKFLCEDKNVSMIKKSDQQGIEVNEQATEVSQKLKKYSKT</sequence>
<dbReference type="PROSITE" id="PS00653">
    <property type="entry name" value="GLYCOSYL_HYDROL_F1_2"/>
    <property type="match status" value="1"/>
</dbReference>
<dbReference type="GO" id="GO:0005975">
    <property type="term" value="P:carbohydrate metabolic process"/>
    <property type="evidence" value="ECO:0007669"/>
    <property type="project" value="InterPro"/>
</dbReference>
<evidence type="ECO:0000313" key="5">
    <source>
        <dbReference type="Proteomes" id="UP001206925"/>
    </source>
</evidence>
<dbReference type="SUPFAM" id="SSF51445">
    <property type="entry name" value="(Trans)glycosidases"/>
    <property type="match status" value="1"/>
</dbReference>